<feature type="transmembrane region" description="Helical" evidence="1">
    <location>
        <begin position="179"/>
        <end position="201"/>
    </location>
</feature>
<reference evidence="4" key="1">
    <citation type="journal article" date="2020" name="mSystems">
        <title>Genome- and Community-Level Interaction Insights into Carbon Utilization and Element Cycling Functions of Hydrothermarchaeota in Hydrothermal Sediment.</title>
        <authorList>
            <person name="Zhou Z."/>
            <person name="Liu Y."/>
            <person name="Xu W."/>
            <person name="Pan J."/>
            <person name="Luo Z.H."/>
            <person name="Li M."/>
        </authorList>
    </citation>
    <scope>NUCLEOTIDE SEQUENCE</scope>
    <source>
        <strain evidence="4">HyVt-388</strain>
    </source>
</reference>
<dbReference type="GO" id="GO:0009636">
    <property type="term" value="P:response to toxic substance"/>
    <property type="evidence" value="ECO:0007669"/>
    <property type="project" value="TreeGrafter"/>
</dbReference>
<dbReference type="InterPro" id="IPR012867">
    <property type="entry name" value="DUF1648"/>
</dbReference>
<feature type="transmembrane region" description="Helical" evidence="1">
    <location>
        <begin position="12"/>
        <end position="32"/>
    </location>
</feature>
<sequence>MTFKAAKLDKISLTVTILVSVFLIILSLFFLIKVPFGWAFAIMMMLILLIAYLLSPKQYYFEGPNLVIEKVIGKRIIVPLNKIEGYTIIPNFMKLKVARTFGNGGLFGYYGLFSSAEFGNINCQLTKLKNILLIKTDKGNYAVSPAENERFEQELKARMSNFSVEAKTIKPIPPEKRKLASPLILLIPIILFLIIVFLVILNYSQLPDRIAVHFDAHGAPDRWGPKSSYLFSGLIPTSILLALTIGVFFFVRRTTNNPAMPNFLVIIISYIQLFLAYTSFDTFWMNKYETHLIPIPAALLIFVVGILILLLVYYLKIVRKSSG</sequence>
<accession>A0A9C9K0L9</accession>
<dbReference type="PANTHER" id="PTHR37810:SF5">
    <property type="entry name" value="IMMUNITY PROTEIN SDPI"/>
    <property type="match status" value="1"/>
</dbReference>
<feature type="transmembrane region" description="Helical" evidence="1">
    <location>
        <begin position="292"/>
        <end position="315"/>
    </location>
</feature>
<evidence type="ECO:0000313" key="5">
    <source>
        <dbReference type="Proteomes" id="UP000885826"/>
    </source>
</evidence>
<feature type="transmembrane region" description="Helical" evidence="1">
    <location>
        <begin position="38"/>
        <end position="55"/>
    </location>
</feature>
<keyword evidence="1" id="KW-1133">Transmembrane helix</keyword>
<proteinExistence type="predicted"/>
<comment type="caution">
    <text evidence="4">The sequence shown here is derived from an EMBL/GenBank/DDBJ whole genome shotgun (WGS) entry which is preliminary data.</text>
</comment>
<feature type="domain" description="Bacterial Pleckstrin homology" evidence="3">
    <location>
        <begin position="58"/>
        <end position="158"/>
    </location>
</feature>
<dbReference type="AlphaFoldDB" id="A0A9C9K0L9"/>
<name>A0A9C9K0L9_UNCW3</name>
<feature type="transmembrane region" description="Helical" evidence="1">
    <location>
        <begin position="263"/>
        <end position="280"/>
    </location>
</feature>
<dbReference type="Proteomes" id="UP000885826">
    <property type="component" value="Unassembled WGS sequence"/>
</dbReference>
<protein>
    <submittedName>
        <fullName evidence="4">DUF1648 domain-containing protein</fullName>
    </submittedName>
</protein>
<keyword evidence="1" id="KW-0472">Membrane</keyword>
<dbReference type="Pfam" id="PF07853">
    <property type="entry name" value="DUF1648"/>
    <property type="match status" value="1"/>
</dbReference>
<keyword evidence="1" id="KW-0812">Transmembrane</keyword>
<evidence type="ECO:0000256" key="1">
    <source>
        <dbReference type="SAM" id="Phobius"/>
    </source>
</evidence>
<organism evidence="4 5">
    <name type="scientific">candidate division WOR-3 bacterium</name>
    <dbReference type="NCBI Taxonomy" id="2052148"/>
    <lineage>
        <taxon>Bacteria</taxon>
        <taxon>Bacteria division WOR-3</taxon>
    </lineage>
</organism>
<feature type="domain" description="DUF1648" evidence="2">
    <location>
        <begin position="190"/>
        <end position="230"/>
    </location>
</feature>
<dbReference type="PANTHER" id="PTHR37810">
    <property type="entry name" value="IMMUNITY PROTEIN SDPI"/>
    <property type="match status" value="1"/>
</dbReference>
<evidence type="ECO:0000259" key="3">
    <source>
        <dbReference type="Pfam" id="PF10882"/>
    </source>
</evidence>
<feature type="transmembrane region" description="Helical" evidence="1">
    <location>
        <begin position="229"/>
        <end position="251"/>
    </location>
</feature>
<gene>
    <name evidence="4" type="ORF">ENI34_08595</name>
</gene>
<evidence type="ECO:0000313" key="4">
    <source>
        <dbReference type="EMBL" id="HEC79181.1"/>
    </source>
</evidence>
<dbReference type="EMBL" id="DRIG01000092">
    <property type="protein sequence ID" value="HEC79181.1"/>
    <property type="molecule type" value="Genomic_DNA"/>
</dbReference>
<dbReference type="InterPro" id="IPR027783">
    <property type="entry name" value="Bacterial_PH-related"/>
</dbReference>
<evidence type="ECO:0000259" key="2">
    <source>
        <dbReference type="Pfam" id="PF07853"/>
    </source>
</evidence>
<dbReference type="Pfam" id="PF10882">
    <property type="entry name" value="bPH_5"/>
    <property type="match status" value="1"/>
</dbReference>